<evidence type="ECO:0000256" key="2">
    <source>
        <dbReference type="SAM" id="Phobius"/>
    </source>
</evidence>
<evidence type="ECO:0000313" key="3">
    <source>
        <dbReference type="EnsemblMetazoa" id="AATE014630-PA.1"/>
    </source>
</evidence>
<feature type="transmembrane region" description="Helical" evidence="2">
    <location>
        <begin position="72"/>
        <end position="91"/>
    </location>
</feature>
<accession>A0A182JAU8</accession>
<keyword evidence="2" id="KW-0472">Membrane</keyword>
<dbReference type="VEuPathDB" id="VectorBase:AATE014630"/>
<reference evidence="3" key="1">
    <citation type="submission" date="2022-08" db="UniProtKB">
        <authorList>
            <consortium name="EnsemblMetazoa"/>
        </authorList>
    </citation>
    <scope>IDENTIFICATION</scope>
    <source>
        <strain evidence="3">EBRO</strain>
    </source>
</reference>
<name>A0A182JAU8_ANOAO</name>
<feature type="compositionally biased region" description="Basic and acidic residues" evidence="1">
    <location>
        <begin position="14"/>
        <end position="23"/>
    </location>
</feature>
<dbReference type="EnsemblMetazoa" id="AATE014630-RA">
    <property type="protein sequence ID" value="AATE014630-PA.1"/>
    <property type="gene ID" value="AATE014630"/>
</dbReference>
<sequence length="159" mass="17480">MARPENGVFQNLDRSGDPETREGKIFRPSIRTHDPHGTVVLGARSQVILREPSADPPVECETRARYEAIRRALYLGVKIASVVVVVVAPIARIHLTQHYIAAAVAVSRFFNFTSTTEPVDTTFGPLCLVLLGLGKIFFLPTTILASVGQTSRLRSRQTL</sequence>
<evidence type="ECO:0000256" key="1">
    <source>
        <dbReference type="SAM" id="MobiDB-lite"/>
    </source>
</evidence>
<feature type="transmembrane region" description="Helical" evidence="2">
    <location>
        <begin position="123"/>
        <end position="147"/>
    </location>
</feature>
<proteinExistence type="predicted"/>
<protein>
    <submittedName>
        <fullName evidence="3">Uncharacterized protein</fullName>
    </submittedName>
</protein>
<dbReference type="AlphaFoldDB" id="A0A182JAU8"/>
<feature type="region of interest" description="Disordered" evidence="1">
    <location>
        <begin position="1"/>
        <end position="23"/>
    </location>
</feature>
<keyword evidence="2" id="KW-0812">Transmembrane</keyword>
<keyword evidence="2" id="KW-1133">Transmembrane helix</keyword>
<organism evidence="3">
    <name type="scientific">Anopheles atroparvus</name>
    <name type="common">European mosquito</name>
    <dbReference type="NCBI Taxonomy" id="41427"/>
    <lineage>
        <taxon>Eukaryota</taxon>
        <taxon>Metazoa</taxon>
        <taxon>Ecdysozoa</taxon>
        <taxon>Arthropoda</taxon>
        <taxon>Hexapoda</taxon>
        <taxon>Insecta</taxon>
        <taxon>Pterygota</taxon>
        <taxon>Neoptera</taxon>
        <taxon>Endopterygota</taxon>
        <taxon>Diptera</taxon>
        <taxon>Nematocera</taxon>
        <taxon>Culicoidea</taxon>
        <taxon>Culicidae</taxon>
        <taxon>Anophelinae</taxon>
        <taxon>Anopheles</taxon>
    </lineage>
</organism>